<dbReference type="Proteomes" id="UP000198282">
    <property type="component" value="Unassembled WGS sequence"/>
</dbReference>
<dbReference type="AlphaFoldDB" id="A0A239DLX1"/>
<keyword evidence="2 5" id="KW-0812">Transmembrane</keyword>
<dbReference type="EMBL" id="FZOD01000007">
    <property type="protein sequence ID" value="SNS32673.1"/>
    <property type="molecule type" value="Genomic_DNA"/>
</dbReference>
<feature type="transmembrane region" description="Helical" evidence="5">
    <location>
        <begin position="49"/>
        <end position="69"/>
    </location>
</feature>
<keyword evidence="4 5" id="KW-0472">Membrane</keyword>
<keyword evidence="3 5" id="KW-1133">Transmembrane helix</keyword>
<keyword evidence="6" id="KW-0808">Transferase</keyword>
<dbReference type="GO" id="GO:0008168">
    <property type="term" value="F:methyltransferase activity"/>
    <property type="evidence" value="ECO:0007669"/>
    <property type="project" value="UniProtKB-KW"/>
</dbReference>
<dbReference type="GO" id="GO:0032259">
    <property type="term" value="P:methylation"/>
    <property type="evidence" value="ECO:0007669"/>
    <property type="project" value="UniProtKB-KW"/>
</dbReference>
<proteinExistence type="predicted"/>
<sequence>MRRTPAAIGTTIFFALAPGAVVGLLPWWITRWEVGDPPAAVPSWVAVSSRLVGVALIVGGIVVLVRAFVRFVIEGLGTPAPIAPTEHLVIGGIYRYVRNPMYVAIFATIVGQALLLGRPVLLLYGVVTAVPVVAFVRWYEEPTLSRRFGAEYERYRAAVPGWWPRLRAYEP</sequence>
<evidence type="ECO:0000313" key="6">
    <source>
        <dbReference type="EMBL" id="SNS32673.1"/>
    </source>
</evidence>
<dbReference type="PANTHER" id="PTHR12714">
    <property type="entry name" value="PROTEIN-S ISOPRENYLCYSTEINE O-METHYLTRANSFERASE"/>
    <property type="match status" value="1"/>
</dbReference>
<feature type="transmembrane region" description="Helical" evidence="5">
    <location>
        <begin position="121"/>
        <end position="139"/>
    </location>
</feature>
<dbReference type="Gene3D" id="1.20.120.1630">
    <property type="match status" value="1"/>
</dbReference>
<accession>A0A239DLX1</accession>
<dbReference type="GO" id="GO:0012505">
    <property type="term" value="C:endomembrane system"/>
    <property type="evidence" value="ECO:0007669"/>
    <property type="project" value="UniProtKB-SubCell"/>
</dbReference>
<evidence type="ECO:0000256" key="2">
    <source>
        <dbReference type="ARBA" id="ARBA00022692"/>
    </source>
</evidence>
<keyword evidence="7" id="KW-1185">Reference proteome</keyword>
<dbReference type="PANTHER" id="PTHR12714:SF24">
    <property type="entry name" value="SLR1182 PROTEIN"/>
    <property type="match status" value="1"/>
</dbReference>
<dbReference type="RefSeq" id="WP_089206955.1">
    <property type="nucleotide sequence ID" value="NZ_FZOD01000007.1"/>
</dbReference>
<evidence type="ECO:0000256" key="3">
    <source>
        <dbReference type="ARBA" id="ARBA00022989"/>
    </source>
</evidence>
<comment type="subcellular location">
    <subcellularLocation>
        <location evidence="1">Endomembrane system</location>
        <topology evidence="1">Multi-pass membrane protein</topology>
    </subcellularLocation>
</comment>
<protein>
    <submittedName>
        <fullName evidence="6">Phospholipid methyltransferase</fullName>
    </submittedName>
</protein>
<dbReference type="InterPro" id="IPR007318">
    <property type="entry name" value="Phopholipid_MeTrfase"/>
</dbReference>
<organism evidence="6 7">
    <name type="scientific">Streptosporangium subroseum</name>
    <dbReference type="NCBI Taxonomy" id="106412"/>
    <lineage>
        <taxon>Bacteria</taxon>
        <taxon>Bacillati</taxon>
        <taxon>Actinomycetota</taxon>
        <taxon>Actinomycetes</taxon>
        <taxon>Streptosporangiales</taxon>
        <taxon>Streptosporangiaceae</taxon>
        <taxon>Streptosporangium</taxon>
    </lineage>
</organism>
<gene>
    <name evidence="6" type="ORF">SAMN05216276_1007180</name>
</gene>
<dbReference type="Pfam" id="PF04191">
    <property type="entry name" value="PEMT"/>
    <property type="match status" value="1"/>
</dbReference>
<reference evidence="6 7" key="1">
    <citation type="submission" date="2017-06" db="EMBL/GenBank/DDBJ databases">
        <authorList>
            <person name="Kim H.J."/>
            <person name="Triplett B.A."/>
        </authorList>
    </citation>
    <scope>NUCLEOTIDE SEQUENCE [LARGE SCALE GENOMIC DNA]</scope>
    <source>
        <strain evidence="6 7">CGMCC 4.2132</strain>
    </source>
</reference>
<evidence type="ECO:0000256" key="5">
    <source>
        <dbReference type="SAM" id="Phobius"/>
    </source>
</evidence>
<keyword evidence="6" id="KW-0489">Methyltransferase</keyword>
<evidence type="ECO:0000256" key="4">
    <source>
        <dbReference type="ARBA" id="ARBA00023136"/>
    </source>
</evidence>
<feature type="transmembrane region" description="Helical" evidence="5">
    <location>
        <begin position="96"/>
        <end position="115"/>
    </location>
</feature>
<name>A0A239DLX1_9ACTN</name>
<dbReference type="OrthoDB" id="941586at2"/>
<feature type="transmembrane region" description="Helical" evidence="5">
    <location>
        <begin position="7"/>
        <end position="29"/>
    </location>
</feature>
<evidence type="ECO:0000313" key="7">
    <source>
        <dbReference type="Proteomes" id="UP000198282"/>
    </source>
</evidence>
<evidence type="ECO:0000256" key="1">
    <source>
        <dbReference type="ARBA" id="ARBA00004127"/>
    </source>
</evidence>